<keyword evidence="2" id="KW-1185">Reference proteome</keyword>
<protein>
    <submittedName>
        <fullName evidence="1">Uncharacterized protein</fullName>
    </submittedName>
</protein>
<dbReference type="AlphaFoldDB" id="A0A5C5Y0M7"/>
<sequence length="81" mass="9415">MPMLRKIRSRWWDSRSIILVHEPDRKRGERPSALFEAVAQIPLDLNQNVFDHSGRFDTGQLGIQIRHLGASFYPIRRSGLC</sequence>
<dbReference type="Proteomes" id="UP000317238">
    <property type="component" value="Unassembled WGS sequence"/>
</dbReference>
<organism evidence="1 2">
    <name type="scientific">Crateriforma conspicua</name>
    <dbReference type="NCBI Taxonomy" id="2527996"/>
    <lineage>
        <taxon>Bacteria</taxon>
        <taxon>Pseudomonadati</taxon>
        <taxon>Planctomycetota</taxon>
        <taxon>Planctomycetia</taxon>
        <taxon>Planctomycetales</taxon>
        <taxon>Planctomycetaceae</taxon>
        <taxon>Crateriforma</taxon>
    </lineage>
</organism>
<reference evidence="1 2" key="1">
    <citation type="submission" date="2019-02" db="EMBL/GenBank/DDBJ databases">
        <title>Deep-cultivation of Planctomycetes and their phenomic and genomic characterization uncovers novel biology.</title>
        <authorList>
            <person name="Wiegand S."/>
            <person name="Jogler M."/>
            <person name="Boedeker C."/>
            <person name="Pinto D."/>
            <person name="Vollmers J."/>
            <person name="Rivas-Marin E."/>
            <person name="Kohn T."/>
            <person name="Peeters S.H."/>
            <person name="Heuer A."/>
            <person name="Rast P."/>
            <person name="Oberbeckmann S."/>
            <person name="Bunk B."/>
            <person name="Jeske O."/>
            <person name="Meyerdierks A."/>
            <person name="Storesund J.E."/>
            <person name="Kallscheuer N."/>
            <person name="Luecker S."/>
            <person name="Lage O.M."/>
            <person name="Pohl T."/>
            <person name="Merkel B.J."/>
            <person name="Hornburger P."/>
            <person name="Mueller R.-W."/>
            <person name="Bruemmer F."/>
            <person name="Labrenz M."/>
            <person name="Spormann A.M."/>
            <person name="Op Den Camp H."/>
            <person name="Overmann J."/>
            <person name="Amann R."/>
            <person name="Jetten M.S.M."/>
            <person name="Mascher T."/>
            <person name="Medema M.H."/>
            <person name="Devos D.P."/>
            <person name="Kaster A.-K."/>
            <person name="Ovreas L."/>
            <person name="Rohde M."/>
            <person name="Galperin M.Y."/>
            <person name="Jogler C."/>
        </authorList>
    </citation>
    <scope>NUCLEOTIDE SEQUENCE [LARGE SCALE GENOMIC DNA]</scope>
    <source>
        <strain evidence="1 2">Pan14r</strain>
    </source>
</reference>
<comment type="caution">
    <text evidence="1">The sequence shown here is derived from an EMBL/GenBank/DDBJ whole genome shotgun (WGS) entry which is preliminary data.</text>
</comment>
<dbReference type="EMBL" id="SJPL01000001">
    <property type="protein sequence ID" value="TWT68760.1"/>
    <property type="molecule type" value="Genomic_DNA"/>
</dbReference>
<accession>A0A5C5Y0M7</accession>
<evidence type="ECO:0000313" key="2">
    <source>
        <dbReference type="Proteomes" id="UP000317238"/>
    </source>
</evidence>
<evidence type="ECO:0000313" key="1">
    <source>
        <dbReference type="EMBL" id="TWT68760.1"/>
    </source>
</evidence>
<name>A0A5C5Y0M7_9PLAN</name>
<gene>
    <name evidence="1" type="ORF">Pan14r_10070</name>
</gene>
<proteinExistence type="predicted"/>